<comment type="caution">
    <text evidence="1">The sequence shown here is derived from an EMBL/GenBank/DDBJ whole genome shotgun (WGS) entry which is preliminary data.</text>
</comment>
<proteinExistence type="predicted"/>
<dbReference type="AlphaFoldDB" id="A0A9N7UWX8"/>
<accession>A0A9N7UWX8</accession>
<sequence length="108" mass="11792">MSLGRTVVWLLSKSCGCWPLGGAFLLVLCSRSTAVSSADLPGLQTHSEPQEEPLLEMDCRSETTTHVCGFGKQMKTISCQLTSRGRSVQIPRLNNDDSHPRCLNMLLG</sequence>
<keyword evidence="2" id="KW-1185">Reference proteome</keyword>
<evidence type="ECO:0000313" key="1">
    <source>
        <dbReference type="EMBL" id="CAB1439824.1"/>
    </source>
</evidence>
<protein>
    <submittedName>
        <fullName evidence="1">Uncharacterized protein</fullName>
    </submittedName>
</protein>
<dbReference type="Proteomes" id="UP001153269">
    <property type="component" value="Unassembled WGS sequence"/>
</dbReference>
<gene>
    <name evidence="1" type="ORF">PLEPLA_LOCUS27592</name>
</gene>
<evidence type="ECO:0000313" key="2">
    <source>
        <dbReference type="Proteomes" id="UP001153269"/>
    </source>
</evidence>
<reference evidence="1" key="1">
    <citation type="submission" date="2020-03" db="EMBL/GenBank/DDBJ databases">
        <authorList>
            <person name="Weist P."/>
        </authorList>
    </citation>
    <scope>NUCLEOTIDE SEQUENCE</scope>
</reference>
<dbReference type="EMBL" id="CADEAL010002336">
    <property type="protein sequence ID" value="CAB1439824.1"/>
    <property type="molecule type" value="Genomic_DNA"/>
</dbReference>
<organism evidence="1 2">
    <name type="scientific">Pleuronectes platessa</name>
    <name type="common">European plaice</name>
    <dbReference type="NCBI Taxonomy" id="8262"/>
    <lineage>
        <taxon>Eukaryota</taxon>
        <taxon>Metazoa</taxon>
        <taxon>Chordata</taxon>
        <taxon>Craniata</taxon>
        <taxon>Vertebrata</taxon>
        <taxon>Euteleostomi</taxon>
        <taxon>Actinopterygii</taxon>
        <taxon>Neopterygii</taxon>
        <taxon>Teleostei</taxon>
        <taxon>Neoteleostei</taxon>
        <taxon>Acanthomorphata</taxon>
        <taxon>Carangaria</taxon>
        <taxon>Pleuronectiformes</taxon>
        <taxon>Pleuronectoidei</taxon>
        <taxon>Pleuronectidae</taxon>
        <taxon>Pleuronectes</taxon>
    </lineage>
</organism>
<name>A0A9N7UWX8_PLEPL</name>